<dbReference type="PANTHER" id="PTHR16897">
    <property type="entry name" value="OS10G0105400 PROTEIN"/>
    <property type="match status" value="1"/>
</dbReference>
<protein>
    <submittedName>
        <fullName evidence="1">Uncharacterized protein</fullName>
    </submittedName>
</protein>
<accession>A0ABY7GEQ5</accession>
<gene>
    <name evidence="1" type="ORF">MAR_034384</name>
</gene>
<dbReference type="PANTHER" id="PTHR16897:SF2">
    <property type="entry name" value="OS03G0226600 PROTEIN"/>
    <property type="match status" value="1"/>
</dbReference>
<keyword evidence="2" id="KW-1185">Reference proteome</keyword>
<evidence type="ECO:0000313" key="1">
    <source>
        <dbReference type="EMBL" id="WAR31842.1"/>
    </source>
</evidence>
<proteinExistence type="predicted"/>
<dbReference type="SUPFAM" id="SSF49265">
    <property type="entry name" value="Fibronectin type III"/>
    <property type="match status" value="2"/>
</dbReference>
<name>A0ABY7GEQ5_MYAAR</name>
<feature type="non-terminal residue" evidence="1">
    <location>
        <position position="2654"/>
    </location>
</feature>
<feature type="non-terminal residue" evidence="1">
    <location>
        <position position="1"/>
    </location>
</feature>
<dbReference type="EMBL" id="CP111028">
    <property type="protein sequence ID" value="WAR31842.1"/>
    <property type="molecule type" value="Genomic_DNA"/>
</dbReference>
<dbReference type="Proteomes" id="UP001164746">
    <property type="component" value="Chromosome 17"/>
</dbReference>
<evidence type="ECO:0000313" key="2">
    <source>
        <dbReference type="Proteomes" id="UP001164746"/>
    </source>
</evidence>
<dbReference type="InterPro" id="IPR036116">
    <property type="entry name" value="FN3_sf"/>
</dbReference>
<sequence>LCVRFEAKGGGYVIANDLVNNRNKRPQAYDKTVMQNVICYRYDSMSPKHCTEMNTCNASNPNARPLNVNKRITRERDIQVSFDDWSDPFPSGGTTEHASGIESYEITVNEVNDGALSSKFSFSKNETSFSKEISVPNFTNQSYCHHFELKDGEKYTLSIKAIDIVNNSLNDSRTVFIDRTAPIINNIWLTKDDHRQLFVHGSEDLSKMKIYFETLDPHSGILNIEWRLGTSNGGRELGQGTLKANTISNVRFDGNPEIDYTSDNDLPVHWHGFIDHESGIMMYRVALADHCLNAESILSENKNDSIIEVKEIIGRETSATFKANFTGKYYASVIAINNAATASNAACSDGVVRDLSPPEFRNVKILNAKHSESVICDDKEPYLFTKDLQMIALNENERCLKICKHAYDPATLVRVFPIRNQNTSDQNINEFICDKTPLYTNDAAISIPNDQFQIKWGMQEDESQIENYFIGFGGDAENSTHPSIFDYKPTYGKRFFHKSHLGISSGERFFVSLKALSKSKSERTQVIGPFIIDETPPEVRTHPVVTISENHITMGWTNNSFYDPDQENNIDQIFFQIECNGRAISPFYEWSREDSEPCSAYSGGCIRYPLKSLQSFDTDQSLGFRFRLHVYNNAGHYAETYSDAFQIPSKYTPGHAIVFDIDPSHKDSTHDVDVHFTSNTLCVKWYGFRHHENINIQVGIGSSNSSDNIVKFSSPTSSTETCIHSKHLNYESLYFIIVKASCSGGETISSSNGVFIVNETDVISNTKVFFGKASKPITSLRQVNRTRFCFNEPLLIGKLYEMKFNNSTTVNTKIYSNDMLLFNETNNSELVYFTSFTEEPCFDIITEDTIEHHMTIKEKGHTEFITSRALLNPTVSWTTDDKISRQSLRVQLGMFTDIASEKTDYQDVTFVDVGSYLSQSYEGFQTPKGVTTIEIKMRVCNKINTCSESNLTQIFHVESPVRNELVSTSELRNSNVSCLLVHMKGIPFQADSGILFHQWSLCLDEACKRQISSWKLLNITGSTFEVNICIAPETSLKTNTYGCIRAFSTAGNEMTCCAKTNVSNTNTDRTIFDFELTSNAWKHVLEIKHSSNVGEQYEILQNNELDFANGKSAVVGVMLYADQRNLTWYLVTTSTLPPSGDCDKSSQCQNSLTTGNGYATFDITHLMQNIRYYICAFADESIVEREYSTEHLSSIQECSDGFVVDREPPSAGNVLIENTNGFVANVRSIKIYWKGFADNVHSSMMGYDRDIDYYMLAIGHRRGQDDIMHFRNVGHVHSVNEDIQAVLNGASFFVTVKAVDFAGHETKVSSDEVLVDTTPPFVGDIHIQIRLSNFMDHESGIDFFEVCIGTDVNLCDTVDSKQESVDVIEIAMENALRDGSTYFINVKAFNRAGLPSRTVSRSLSFDSSPPELGFVFDGTRKDATDIDFQNTSTEIHIHWKGFNDPHSGMAYYEVGLGTRPFVDNVESIINVGLREDFKWLDNFQHGTRYYATVNACNNAGLCQKRTSNGIVIDPSPPIQGLVSIGSGSKHHRYVANRGSVTVQWVGFQDPESGLDHFDICIGDSPSNCKYLPYKHCQLRNSIVLTGLSLPENINLFVTVRAFNKAKIFTNQTSDYFRIDTTAPVILERPQRRHDMSGVSSNNGQWERSLLKLKWKFEDKQSPIVSHILTLKTHHDGHTPVEYLHVGNIDKLTISLHENDLLNNGDKYFVTVTGCNLADLCTEAISENITVDSSPPHVGGFKPPLNWNTFKKNGGEMLSNVTLTWYGFIDPESEIESYFITLSRTYSGNELSNETIVVTASNQHSEMNTSITLVETIKPDDIVIISIWAMNKIGLNSSVSRTSVLALSGSSRHGNISTGILELVKHSCDVHFCNSDCTCAVFGKPCTMKKDNITCNSMNVSEIANELPTLRVVAGLTETHEGTTASSNCLSGNWNIISGNESAFERYEWSAGLTNQPIGEGIYDLSKERPWTDVGKRNQFVYCLPDNKTLLRNNKYVIYVRVWYNYDHFSTYISPPILIDTTPPQQSTKRKILDSNEDCQEDVDVLNATSTVTCCWNKVFKENQSEIAYFEVALGTSPNGKHITFNTSSLLHGTRYYCTVSSYNILGLHTTGNSDGFMIDFDIPIQGTVFNTRSFSNRHFQSSTTEFEISWYGFTDHLSGIRSYEVAYVEASVTNYTTVNFQTTGLQTNGFFRNITFQQGMSYKGLVKAIDGAGHESEISVSASVTIDSSAPTGYICRHWNASSLPISNNSIGSDYIQFNISCERYKAYRINGISDCCLDDTRLVLQHGYNKVPITLVKNYNRSYAFEYNFLCKETKQDLFSLYFDENAKSDSIHLYISECDMDIGHVLDVVKVRQIGPSTIRVVPFILDRESGIRKWSLGIGTTENGYQLQTFQNKFHGSDGIVSLNASHGTSIFVTVIVENNAGLTSTLKGNTIKIDRTPPDVVEIKAEFRASDLNDTIFARWSANDEESGIAYCSCGLGNVGGQSDIIPMQVSDSIEGCKLVAIENKSEVFVNVVCVNGMELETFASTKVNVIRHVPTTDDAIVNVVPLNEYSPTLRDCDETTCTQSNQNKLCLEWTGFQDVRYISGYEYRILVGNFSERKWSPCKRHTFTEVNIRMQENVIYSAEVRAINRLGHSAEVSKDIRSLPNGPGL</sequence>
<reference evidence="1" key="1">
    <citation type="submission" date="2022-11" db="EMBL/GenBank/DDBJ databases">
        <title>Centuries of genome instability and evolution in soft-shell clam transmissible cancer (bioRxiv).</title>
        <authorList>
            <person name="Hart S.F.M."/>
            <person name="Yonemitsu M.A."/>
            <person name="Giersch R.M."/>
            <person name="Beal B.F."/>
            <person name="Arriagada G."/>
            <person name="Davis B.W."/>
            <person name="Ostrander E.A."/>
            <person name="Goff S.P."/>
            <person name="Metzger M.J."/>
        </authorList>
    </citation>
    <scope>NUCLEOTIDE SEQUENCE</scope>
    <source>
        <strain evidence="1">MELC-2E11</strain>
        <tissue evidence="1">Siphon/mantle</tissue>
    </source>
</reference>
<organism evidence="1 2">
    <name type="scientific">Mya arenaria</name>
    <name type="common">Soft-shell clam</name>
    <dbReference type="NCBI Taxonomy" id="6604"/>
    <lineage>
        <taxon>Eukaryota</taxon>
        <taxon>Metazoa</taxon>
        <taxon>Spiralia</taxon>
        <taxon>Lophotrochozoa</taxon>
        <taxon>Mollusca</taxon>
        <taxon>Bivalvia</taxon>
        <taxon>Autobranchia</taxon>
        <taxon>Heteroconchia</taxon>
        <taxon>Euheterodonta</taxon>
        <taxon>Imparidentia</taxon>
        <taxon>Neoheterodontei</taxon>
        <taxon>Myida</taxon>
        <taxon>Myoidea</taxon>
        <taxon>Myidae</taxon>
        <taxon>Mya</taxon>
    </lineage>
</organism>